<reference evidence="3 4" key="1">
    <citation type="submission" date="2019-12" db="EMBL/GenBank/DDBJ databases">
        <title>The draft genomic sequence of strain Chitinophaga oryziterrae JCM 16595.</title>
        <authorList>
            <person name="Zhang X."/>
        </authorList>
    </citation>
    <scope>NUCLEOTIDE SEQUENCE [LARGE SCALE GENOMIC DNA]</scope>
    <source>
        <strain evidence="3 4">JCM 16595</strain>
    </source>
</reference>
<dbReference type="InterPro" id="IPR001375">
    <property type="entry name" value="Peptidase_S9_cat"/>
</dbReference>
<dbReference type="GO" id="GO:0004252">
    <property type="term" value="F:serine-type endopeptidase activity"/>
    <property type="evidence" value="ECO:0007669"/>
    <property type="project" value="TreeGrafter"/>
</dbReference>
<dbReference type="Gene3D" id="3.40.50.1820">
    <property type="entry name" value="alpha/beta hydrolase"/>
    <property type="match status" value="1"/>
</dbReference>
<proteinExistence type="predicted"/>
<dbReference type="SUPFAM" id="SSF82171">
    <property type="entry name" value="DPP6 N-terminal domain-like"/>
    <property type="match status" value="1"/>
</dbReference>
<keyword evidence="4" id="KW-1185">Reference proteome</keyword>
<keyword evidence="1" id="KW-0378">Hydrolase</keyword>
<dbReference type="GO" id="GO:0006508">
    <property type="term" value="P:proteolysis"/>
    <property type="evidence" value="ECO:0007669"/>
    <property type="project" value="InterPro"/>
</dbReference>
<name>A0A6N8J4M2_9BACT</name>
<dbReference type="PANTHER" id="PTHR42776">
    <property type="entry name" value="SERINE PEPTIDASE S9 FAMILY MEMBER"/>
    <property type="match status" value="1"/>
</dbReference>
<comment type="caution">
    <text evidence="3">The sequence shown here is derived from an EMBL/GenBank/DDBJ whole genome shotgun (WGS) entry which is preliminary data.</text>
</comment>
<dbReference type="OrthoDB" id="9812921at2"/>
<dbReference type="RefSeq" id="WP_157298821.1">
    <property type="nucleotide sequence ID" value="NZ_BAAAZB010000005.1"/>
</dbReference>
<dbReference type="InterPro" id="IPR029058">
    <property type="entry name" value="AB_hydrolase_fold"/>
</dbReference>
<dbReference type="AlphaFoldDB" id="A0A6N8J4M2"/>
<dbReference type="PANTHER" id="PTHR42776:SF28">
    <property type="entry name" value="GLUTAMYL ENDOPEPTIDASE, CHLOROPLASTIC-RELATED"/>
    <property type="match status" value="1"/>
</dbReference>
<gene>
    <name evidence="3" type="ORF">GO495_06350</name>
</gene>
<dbReference type="EMBL" id="WRXO01000001">
    <property type="protein sequence ID" value="MVT40195.1"/>
    <property type="molecule type" value="Genomic_DNA"/>
</dbReference>
<evidence type="ECO:0000313" key="4">
    <source>
        <dbReference type="Proteomes" id="UP000468388"/>
    </source>
</evidence>
<evidence type="ECO:0000259" key="2">
    <source>
        <dbReference type="Pfam" id="PF00326"/>
    </source>
</evidence>
<organism evidence="3 4">
    <name type="scientific">Chitinophaga oryziterrae</name>
    <dbReference type="NCBI Taxonomy" id="1031224"/>
    <lineage>
        <taxon>Bacteria</taxon>
        <taxon>Pseudomonadati</taxon>
        <taxon>Bacteroidota</taxon>
        <taxon>Chitinophagia</taxon>
        <taxon>Chitinophagales</taxon>
        <taxon>Chitinophagaceae</taxon>
        <taxon>Chitinophaga</taxon>
    </lineage>
</organism>
<dbReference type="Proteomes" id="UP000468388">
    <property type="component" value="Unassembled WGS sequence"/>
</dbReference>
<evidence type="ECO:0000256" key="1">
    <source>
        <dbReference type="ARBA" id="ARBA00022801"/>
    </source>
</evidence>
<sequence length="875" mass="100421">MRTLFKYRYVLLWLTTIVWFSPIHAQIKEAKAQIDFDALDNWPSLGVPAVNNAGTYVAYITRTYNPMKRTLHISATNGPWSQEILGIRQYNFMPDNRHIIMLTENNEMCTIKLGSSVEKKNTGIKHYQLFESYNKNWLLYTDMSDNLYIQEIQTGKIMSYPNVISFRLENNGQLVYLETKVKSGQELSLIDLKTQKLKSLCTAPAFTNLTISPRGDQYAFSYGDNVTEIWIGSTTNTVLTKLTDSNIIGLDSDLKINTIDRFSKDGSQLFISLKESPTPPLPDDAVKVNVWSYKDAKIQSQQLAEINPKSYIAAINIASKVVKQLQHENEFIQFLNENYAIITVLKGSLMERNWNESAKGKYILLNLKSGTKDTVPFWPKAMSPDEKYLIGLDVTRFKDIMYYEIRTKKFAVLTHDLIKTAKATHDYYTDDKRTFDFYGWLEGQSSVLIVDEFDLWKVDLKMPEKIVNLTNGFGRRNHIMFRPIVEGSGDGILTTKSIAILSAYDVKTKRNGFYSLSFKENVDPKKCSMADCYYHSEIPILSPFYPMKAKDVNVWIVKRTNYNDPGNYYFTKNFISFKPFTNFHPENKYNWLTSELVNFKSLDGSEVQGVLYKPENFDASKKYPLIITYYEQLSDHLHSYPKPEYSAEISNIAYFVSNEYLMFTPDIPIRAGKQGESAYQTVVGAYKYLSQYSYIDSTKVGIEGHSFGGFETNNIIIRPNRFAAAVNSAGPSNLISYAGDVMSRGGEPFGRAFSETEQGRIGCNIWEGQDLYIESSAVMHADKINIPLLMLYNSQDDIVPFTQGRELFTALRRLQKRVWLLQYDNEGHMIANKNNLKDYTIRLKGFLDHYLKDAPMPAWMQNGISAKYKGYRKGY</sequence>
<protein>
    <submittedName>
        <fullName evidence="3">Prolyl oligopeptidase family serine peptidase</fullName>
    </submittedName>
</protein>
<accession>A0A6N8J4M2</accession>
<dbReference type="Pfam" id="PF00326">
    <property type="entry name" value="Peptidase_S9"/>
    <property type="match status" value="1"/>
</dbReference>
<dbReference type="SUPFAM" id="SSF53474">
    <property type="entry name" value="alpha/beta-Hydrolases"/>
    <property type="match status" value="1"/>
</dbReference>
<evidence type="ECO:0000313" key="3">
    <source>
        <dbReference type="EMBL" id="MVT40195.1"/>
    </source>
</evidence>
<feature type="domain" description="Peptidase S9 prolyl oligopeptidase catalytic" evidence="2">
    <location>
        <begin position="673"/>
        <end position="853"/>
    </location>
</feature>